<dbReference type="GO" id="GO:0051959">
    <property type="term" value="F:dynein light intermediate chain binding"/>
    <property type="evidence" value="ECO:0007669"/>
    <property type="project" value="InterPro"/>
</dbReference>
<dbReference type="InterPro" id="IPR013594">
    <property type="entry name" value="Dynein_heavy_tail"/>
</dbReference>
<dbReference type="AlphaFoldDB" id="A0A8S3CV33"/>
<evidence type="ECO:0000259" key="1">
    <source>
        <dbReference type="Pfam" id="PF08385"/>
    </source>
</evidence>
<evidence type="ECO:0000313" key="3">
    <source>
        <dbReference type="EMBL" id="CAF4908547.1"/>
    </source>
</evidence>
<dbReference type="InterPro" id="IPR026983">
    <property type="entry name" value="DHC"/>
</dbReference>
<dbReference type="GO" id="GO:0007018">
    <property type="term" value="P:microtubule-based movement"/>
    <property type="evidence" value="ECO:0007669"/>
    <property type="project" value="InterPro"/>
</dbReference>
<feature type="non-terminal residue" evidence="3">
    <location>
        <position position="80"/>
    </location>
</feature>
<dbReference type="Proteomes" id="UP000681967">
    <property type="component" value="Unassembled WGS sequence"/>
</dbReference>
<accession>A0A8S3CV33</accession>
<feature type="non-terminal residue" evidence="3">
    <location>
        <position position="1"/>
    </location>
</feature>
<evidence type="ECO:0000313" key="4">
    <source>
        <dbReference type="Proteomes" id="UP000681720"/>
    </source>
</evidence>
<gene>
    <name evidence="2" type="ORF">BYL167_LOCUS48835</name>
    <name evidence="3" type="ORF">GIL414_LOCUS52205</name>
</gene>
<feature type="domain" description="Dynein heavy chain tail" evidence="1">
    <location>
        <begin position="2"/>
        <end position="80"/>
    </location>
</feature>
<protein>
    <recommendedName>
        <fullName evidence="1">Dynein heavy chain tail domain-containing protein</fullName>
    </recommendedName>
</protein>
<organism evidence="3 4">
    <name type="scientific">Rotaria magnacalcarata</name>
    <dbReference type="NCBI Taxonomy" id="392030"/>
    <lineage>
        <taxon>Eukaryota</taxon>
        <taxon>Metazoa</taxon>
        <taxon>Spiralia</taxon>
        <taxon>Gnathifera</taxon>
        <taxon>Rotifera</taxon>
        <taxon>Eurotatoria</taxon>
        <taxon>Bdelloidea</taxon>
        <taxon>Philodinida</taxon>
        <taxon>Philodinidae</taxon>
        <taxon>Rotaria</taxon>
    </lineage>
</organism>
<name>A0A8S3CV33_9BILA</name>
<evidence type="ECO:0000313" key="2">
    <source>
        <dbReference type="EMBL" id="CAF4817381.1"/>
    </source>
</evidence>
<dbReference type="EMBL" id="CAJOBH010143769">
    <property type="protein sequence ID" value="CAF4817381.1"/>
    <property type="molecule type" value="Genomic_DNA"/>
</dbReference>
<dbReference type="PANTHER" id="PTHR46532:SF11">
    <property type="entry name" value="DYNEIN AXONEMAL HEAVY CHAIN 12"/>
    <property type="match status" value="1"/>
</dbReference>
<dbReference type="GO" id="GO:0005858">
    <property type="term" value="C:axonemal dynein complex"/>
    <property type="evidence" value="ECO:0007669"/>
    <property type="project" value="TreeGrafter"/>
</dbReference>
<dbReference type="PANTHER" id="PTHR46532">
    <property type="entry name" value="MALE FERTILITY FACTOR KL5"/>
    <property type="match status" value="1"/>
</dbReference>
<dbReference type="EMBL" id="CAJOBJ010178238">
    <property type="protein sequence ID" value="CAF4908547.1"/>
    <property type="molecule type" value="Genomic_DNA"/>
</dbReference>
<dbReference type="Proteomes" id="UP000681720">
    <property type="component" value="Unassembled WGS sequence"/>
</dbReference>
<comment type="caution">
    <text evidence="3">The sequence shown here is derived from an EMBL/GenBank/DDBJ whole genome shotgun (WGS) entry which is preliminary data.</text>
</comment>
<reference evidence="3" key="1">
    <citation type="submission" date="2021-02" db="EMBL/GenBank/DDBJ databases">
        <authorList>
            <person name="Nowell W R."/>
        </authorList>
    </citation>
    <scope>NUCLEOTIDE SEQUENCE</scope>
</reference>
<dbReference type="GO" id="GO:0045505">
    <property type="term" value="F:dynein intermediate chain binding"/>
    <property type="evidence" value="ECO:0007669"/>
    <property type="project" value="InterPro"/>
</dbReference>
<proteinExistence type="predicted"/>
<sequence>LQANFDASLVKLLQEIKFWERLGFDIPPYATEILTRKNELRTARENVMLIVRDYNRILDKLNPNERILFKERIKQLDKRL</sequence>
<dbReference type="Pfam" id="PF08385">
    <property type="entry name" value="DHC_N1"/>
    <property type="match status" value="1"/>
</dbReference>